<keyword evidence="1" id="KW-0732">Signal</keyword>
<name>A0ABQ6G1Q0_9CHLR</name>
<proteinExistence type="predicted"/>
<dbReference type="RefSeq" id="WP_338257518.1">
    <property type="nucleotide sequence ID" value="NZ_BSRI01000002.1"/>
</dbReference>
<feature type="signal peptide" evidence="1">
    <location>
        <begin position="1"/>
        <end position="28"/>
    </location>
</feature>
<dbReference type="EMBL" id="BSRI01000002">
    <property type="protein sequence ID" value="GLV60444.1"/>
    <property type="molecule type" value="Genomic_DNA"/>
</dbReference>
<evidence type="ECO:0000313" key="2">
    <source>
        <dbReference type="EMBL" id="GLV60444.1"/>
    </source>
</evidence>
<evidence type="ECO:0000256" key="1">
    <source>
        <dbReference type="SAM" id="SignalP"/>
    </source>
</evidence>
<gene>
    <name evidence="2" type="ORF">KDH_72630</name>
</gene>
<feature type="chain" id="PRO_5047008497" evidence="1">
    <location>
        <begin position="29"/>
        <end position="192"/>
    </location>
</feature>
<comment type="caution">
    <text evidence="2">The sequence shown here is derived from an EMBL/GenBank/DDBJ whole genome shotgun (WGS) entry which is preliminary data.</text>
</comment>
<sequence length="192" mass="20384">MRKLHLLIAALMLSLMASIVALPSNAMAHSVQMARSHTNPKSPEHSDLPRLFFNVGNQNITFTAPNTPVTVVRVPNVRRGFYEVSFNGSIQFPNLANDGSATQASDTVTCNITVAGIVQRGFTIARENTGFEEAVNEVIPFGVTSVVFVPFGATVAGTCRDTAPMPPGSTTATTILAGAQIALIQGRVNEDD</sequence>
<keyword evidence="3" id="KW-1185">Reference proteome</keyword>
<evidence type="ECO:0000313" key="3">
    <source>
        <dbReference type="Proteomes" id="UP001344906"/>
    </source>
</evidence>
<organism evidence="2 3">
    <name type="scientific">Dictyobacter halimunensis</name>
    <dbReference type="NCBI Taxonomy" id="3026934"/>
    <lineage>
        <taxon>Bacteria</taxon>
        <taxon>Bacillati</taxon>
        <taxon>Chloroflexota</taxon>
        <taxon>Ktedonobacteria</taxon>
        <taxon>Ktedonobacterales</taxon>
        <taxon>Dictyobacteraceae</taxon>
        <taxon>Dictyobacter</taxon>
    </lineage>
</organism>
<reference evidence="2 3" key="1">
    <citation type="submission" date="2023-02" db="EMBL/GenBank/DDBJ databases">
        <title>Dictyobacter halimunensis sp. nov., a new member of the class Ktedonobacteria from forest soil in a geothermal area.</title>
        <authorList>
            <person name="Rachmania M.K."/>
            <person name="Ningsih F."/>
            <person name="Sakai Y."/>
            <person name="Yabe S."/>
            <person name="Yokota A."/>
            <person name="Sjamsuridzal W."/>
        </authorList>
    </citation>
    <scope>NUCLEOTIDE SEQUENCE [LARGE SCALE GENOMIC DNA]</scope>
    <source>
        <strain evidence="2 3">S3.2.2.5</strain>
    </source>
</reference>
<protein>
    <submittedName>
        <fullName evidence="2">Uncharacterized protein</fullName>
    </submittedName>
</protein>
<accession>A0ABQ6G1Q0</accession>
<dbReference type="Proteomes" id="UP001344906">
    <property type="component" value="Unassembled WGS sequence"/>
</dbReference>